<dbReference type="RefSeq" id="WP_185058972.1">
    <property type="nucleotide sequence ID" value="NZ_BAABJP010000001.1"/>
</dbReference>
<dbReference type="InterPro" id="IPR030678">
    <property type="entry name" value="Peptide/Ni-bd"/>
</dbReference>
<dbReference type="EMBL" id="BAABJP010000001">
    <property type="protein sequence ID" value="GAA5147090.1"/>
    <property type="molecule type" value="Genomic_DNA"/>
</dbReference>
<dbReference type="Gene3D" id="3.40.190.10">
    <property type="entry name" value="Periplasmic binding protein-like II"/>
    <property type="match status" value="1"/>
</dbReference>
<protein>
    <submittedName>
        <fullName evidence="3">ABC transporter family substrate-binding protein</fullName>
    </submittedName>
</protein>
<dbReference type="PROSITE" id="PS51257">
    <property type="entry name" value="PROKAR_LIPOPROTEIN"/>
    <property type="match status" value="1"/>
</dbReference>
<feature type="domain" description="Solute-binding protein family 5" evidence="2">
    <location>
        <begin position="114"/>
        <end position="496"/>
    </location>
</feature>
<evidence type="ECO:0000313" key="4">
    <source>
        <dbReference type="Proteomes" id="UP001428817"/>
    </source>
</evidence>
<dbReference type="SUPFAM" id="SSF53850">
    <property type="entry name" value="Periplasmic binding protein-like II"/>
    <property type="match status" value="1"/>
</dbReference>
<organism evidence="3 4">
    <name type="scientific">Pseudonocardia eucalypti</name>
    <dbReference type="NCBI Taxonomy" id="648755"/>
    <lineage>
        <taxon>Bacteria</taxon>
        <taxon>Bacillati</taxon>
        <taxon>Actinomycetota</taxon>
        <taxon>Actinomycetes</taxon>
        <taxon>Pseudonocardiales</taxon>
        <taxon>Pseudonocardiaceae</taxon>
        <taxon>Pseudonocardia</taxon>
    </lineage>
</organism>
<accession>A0ABP9PIB9</accession>
<dbReference type="InterPro" id="IPR000914">
    <property type="entry name" value="SBP_5_dom"/>
</dbReference>
<dbReference type="PIRSF" id="PIRSF002741">
    <property type="entry name" value="MppA"/>
    <property type="match status" value="1"/>
</dbReference>
<keyword evidence="4" id="KW-1185">Reference proteome</keyword>
<dbReference type="Proteomes" id="UP001428817">
    <property type="component" value="Unassembled WGS sequence"/>
</dbReference>
<evidence type="ECO:0000256" key="1">
    <source>
        <dbReference type="SAM" id="SignalP"/>
    </source>
</evidence>
<comment type="caution">
    <text evidence="3">The sequence shown here is derived from an EMBL/GenBank/DDBJ whole genome shotgun (WGS) entry which is preliminary data.</text>
</comment>
<dbReference type="Pfam" id="PF00496">
    <property type="entry name" value="SBP_bac_5"/>
    <property type="match status" value="1"/>
</dbReference>
<keyword evidence="1" id="KW-0732">Signal</keyword>
<sequence>MGVRARTAVGALGVVAALALAACSAGTNEAGDDVGREQNLAPGAIGAVDQPYNRPKVADIGEVKVTVEESFQDYNNNTGAANSLANDYFKPMWAPSPYFLDSDLNLKIDRDYMESITVKSANPQVVEYKWRPEAVWSDGAPVGCKDMYLLYLAAVSPTRAFDSAPHGYNQISKFDCSPDGKTVTVTFGTPFADYRGLWSAAWLAGGQLLPAHMLEQRTGIPDITKVPVDKDTPEARRAGQFFTQGWSDFDPSVGLSAGPYRIESAVRNQRIVLVRNERWWGNPGGPSKITTTAVRDAQAAVQQIQNKEVDVTGLQADPTVSEQLRASGEFRLYARGGQTYEHLDFNMARPLFRDHPELRKAVAACVNRQDIVDKLVKGVDPNARPLGNFLINPNEPGYQDHYAGVGAGNADQARKLLTDAGWAPGPDGVLARNGQRASFRIGHKLVDRRNQTVQLMAGSCRPAGIEITDAGQEAFNDQMLPAGEFDAALFAWVGTPVKSTLTPNYTSKAKGGVANYNDYSNAKVDELLARANTELDFPTRLATFNEADQLMSRDMHSLPLFQLIDFSAAQRNIQPVSYLSTGGPLWNAFAWQRTG</sequence>
<evidence type="ECO:0000259" key="2">
    <source>
        <dbReference type="Pfam" id="PF00496"/>
    </source>
</evidence>
<reference evidence="4" key="1">
    <citation type="journal article" date="2019" name="Int. J. Syst. Evol. Microbiol.">
        <title>The Global Catalogue of Microorganisms (GCM) 10K type strain sequencing project: providing services to taxonomists for standard genome sequencing and annotation.</title>
        <authorList>
            <consortium name="The Broad Institute Genomics Platform"/>
            <consortium name="The Broad Institute Genome Sequencing Center for Infectious Disease"/>
            <person name="Wu L."/>
            <person name="Ma J."/>
        </authorList>
    </citation>
    <scope>NUCLEOTIDE SEQUENCE [LARGE SCALE GENOMIC DNA]</scope>
    <source>
        <strain evidence="4">JCM 18303</strain>
    </source>
</reference>
<proteinExistence type="predicted"/>
<dbReference type="PANTHER" id="PTHR30290">
    <property type="entry name" value="PERIPLASMIC BINDING COMPONENT OF ABC TRANSPORTER"/>
    <property type="match status" value="1"/>
</dbReference>
<dbReference type="InterPro" id="IPR039424">
    <property type="entry name" value="SBP_5"/>
</dbReference>
<evidence type="ECO:0000313" key="3">
    <source>
        <dbReference type="EMBL" id="GAA5147090.1"/>
    </source>
</evidence>
<dbReference type="PANTHER" id="PTHR30290:SF65">
    <property type="entry name" value="MONOACYL PHOSPHATIDYLINOSITOL TETRAMANNOSIDE-BINDING PROTEIN LPQW-RELATED"/>
    <property type="match status" value="1"/>
</dbReference>
<dbReference type="CDD" id="cd08501">
    <property type="entry name" value="PBP2_Lpqw"/>
    <property type="match status" value="1"/>
</dbReference>
<gene>
    <name evidence="3" type="ORF">GCM10023321_07540</name>
</gene>
<name>A0ABP9PIB9_9PSEU</name>
<feature type="signal peptide" evidence="1">
    <location>
        <begin position="1"/>
        <end position="21"/>
    </location>
</feature>
<dbReference type="Gene3D" id="3.90.76.10">
    <property type="entry name" value="Dipeptide-binding Protein, Domain 1"/>
    <property type="match status" value="1"/>
</dbReference>
<dbReference type="Gene3D" id="3.10.105.10">
    <property type="entry name" value="Dipeptide-binding Protein, Domain 3"/>
    <property type="match status" value="1"/>
</dbReference>
<feature type="chain" id="PRO_5046848298" evidence="1">
    <location>
        <begin position="22"/>
        <end position="595"/>
    </location>
</feature>